<name>Q9HKS8_THEAC</name>
<dbReference type="Proteomes" id="UP000001024">
    <property type="component" value="Chromosome"/>
</dbReference>
<feature type="coiled-coil region" evidence="1">
    <location>
        <begin position="145"/>
        <end position="200"/>
    </location>
</feature>
<evidence type="ECO:0000313" key="3">
    <source>
        <dbReference type="Proteomes" id="UP000001024"/>
    </source>
</evidence>
<keyword evidence="3" id="KW-1185">Reference proteome</keyword>
<reference evidence="2 3" key="1">
    <citation type="journal article" date="2000" name="Nature">
        <title>The genome sequence of the thermoacidophilic scavenger Thermoplasma acidophilum.</title>
        <authorList>
            <person name="Ruepp A."/>
            <person name="Graml W."/>
            <person name="Santos-Martinez M.L."/>
            <person name="Koretke K.K."/>
            <person name="Volker C."/>
            <person name="Mewes H.W."/>
            <person name="Frishman D."/>
            <person name="Stocker S."/>
            <person name="Lupas A.N."/>
            <person name="Baumeister W."/>
        </authorList>
    </citation>
    <scope>NUCLEOTIDE SEQUENCE [LARGE SCALE GENOMIC DNA]</scope>
    <source>
        <strain evidence="3">ATCC 25905 / DSM 1728 / JCM 9062 / NBRC 15155 / AMRC-C165</strain>
    </source>
</reference>
<protein>
    <submittedName>
        <fullName evidence="2">Uncharacterized protein</fullName>
    </submittedName>
</protein>
<dbReference type="KEGG" id="tac:Ta0518"/>
<dbReference type="PaxDb" id="273075-Ta0518"/>
<dbReference type="OrthoDB" id="56185at2157"/>
<dbReference type="InParanoid" id="Q9HKS8"/>
<sequence>MAEESPLKDVRFKIPVDLDARVKDSGKSYRDIVFEYFNGTNNGNSIPEWIFEPEKVSRISLYGYLKGLEVNDYNQKFVRYLYHRITERLEKNPGDEKLLDLKEFVIQDMTNEESPFELELVRSAMKPVIDIIDSIYSDDGLAGERKKVEAEIQDLMVQKERLTQEIDQAKQELANLGNTKVQLDQALADMQRQMDDIQNGIDERIKQIYAENESMKKTLEDYDKVRGDLANAMSTISQMKDLILQRDAEIKKLKDSYNDIFKKYDTLINKMTRKEFEKINARELPSKE</sequence>
<evidence type="ECO:0000256" key="1">
    <source>
        <dbReference type="SAM" id="Coils"/>
    </source>
</evidence>
<keyword evidence="1" id="KW-0175">Coiled coil</keyword>
<dbReference type="RefSeq" id="WP_010900943.1">
    <property type="nucleotide sequence ID" value="NC_002578.1"/>
</dbReference>
<dbReference type="HOGENOM" id="CLU_965119_0_0_2"/>
<dbReference type="AlphaFoldDB" id="Q9HKS8"/>
<dbReference type="EnsemblBacteria" id="CAC11658">
    <property type="protein sequence ID" value="CAC11658"/>
    <property type="gene ID" value="CAC11658"/>
</dbReference>
<gene>
    <name evidence="2" type="ordered locus">Ta0518</name>
</gene>
<proteinExistence type="predicted"/>
<accession>Q9HKS8</accession>
<organism evidence="2 3">
    <name type="scientific">Thermoplasma acidophilum (strain ATCC 25905 / DSM 1728 / JCM 9062 / NBRC 15155 / AMRC-C165)</name>
    <dbReference type="NCBI Taxonomy" id="273075"/>
    <lineage>
        <taxon>Archaea</taxon>
        <taxon>Methanobacteriati</taxon>
        <taxon>Thermoplasmatota</taxon>
        <taxon>Thermoplasmata</taxon>
        <taxon>Thermoplasmatales</taxon>
        <taxon>Thermoplasmataceae</taxon>
        <taxon>Thermoplasma</taxon>
    </lineage>
</organism>
<dbReference type="Gene3D" id="1.10.287.1490">
    <property type="match status" value="1"/>
</dbReference>
<dbReference type="STRING" id="273075.gene:9571736"/>
<evidence type="ECO:0000313" key="2">
    <source>
        <dbReference type="EMBL" id="CAC11658.1"/>
    </source>
</evidence>
<dbReference type="eggNOG" id="arCOG07382">
    <property type="taxonomic scope" value="Archaea"/>
</dbReference>
<dbReference type="EMBL" id="AL445064">
    <property type="protein sequence ID" value="CAC11658.1"/>
    <property type="molecule type" value="Genomic_DNA"/>
</dbReference>